<gene>
    <name evidence="8" type="ORF">IAC43_02525</name>
</gene>
<accession>A0A9D1H5I7</accession>
<dbReference type="InterPro" id="IPR035068">
    <property type="entry name" value="TldD/PmbA_N"/>
</dbReference>
<evidence type="ECO:0000256" key="4">
    <source>
        <dbReference type="ARBA" id="ARBA00023049"/>
    </source>
</evidence>
<keyword evidence="4" id="KW-0482">Metalloprotease</keyword>
<reference evidence="8" key="1">
    <citation type="submission" date="2020-10" db="EMBL/GenBank/DDBJ databases">
        <authorList>
            <person name="Gilroy R."/>
        </authorList>
    </citation>
    <scope>NUCLEOTIDE SEQUENCE</scope>
    <source>
        <strain evidence="8">ChiBcec7-5410</strain>
    </source>
</reference>
<evidence type="ECO:0000259" key="5">
    <source>
        <dbReference type="Pfam" id="PF01523"/>
    </source>
</evidence>
<dbReference type="Proteomes" id="UP000824160">
    <property type="component" value="Unassembled WGS sequence"/>
</dbReference>
<dbReference type="InterPro" id="IPR036059">
    <property type="entry name" value="TldD/PmbA_sf"/>
</dbReference>
<dbReference type="GO" id="GO:0005829">
    <property type="term" value="C:cytosol"/>
    <property type="evidence" value="ECO:0007669"/>
    <property type="project" value="TreeGrafter"/>
</dbReference>
<dbReference type="InterPro" id="IPR045570">
    <property type="entry name" value="Metalloprtase-TldD/E_cen_dom"/>
</dbReference>
<dbReference type="GO" id="GO:0006508">
    <property type="term" value="P:proteolysis"/>
    <property type="evidence" value="ECO:0007669"/>
    <property type="project" value="UniProtKB-KW"/>
</dbReference>
<protein>
    <submittedName>
        <fullName evidence="8">TldD/PmbA family protein</fullName>
    </submittedName>
</protein>
<feature type="domain" description="Metalloprotease TldD/E N-terminal" evidence="5">
    <location>
        <begin position="22"/>
        <end position="83"/>
    </location>
</feature>
<dbReference type="Gene3D" id="3.30.2290.10">
    <property type="entry name" value="PmbA/TldD superfamily"/>
    <property type="match status" value="1"/>
</dbReference>
<dbReference type="SUPFAM" id="SSF111283">
    <property type="entry name" value="Putative modulator of DNA gyrase, PmbA/TldD"/>
    <property type="match status" value="1"/>
</dbReference>
<dbReference type="Pfam" id="PF01523">
    <property type="entry name" value="PmbA_TldD_1st"/>
    <property type="match status" value="1"/>
</dbReference>
<dbReference type="AlphaFoldDB" id="A0A9D1H5I7"/>
<keyword evidence="3" id="KW-0378">Hydrolase</keyword>
<dbReference type="GO" id="GO:0008237">
    <property type="term" value="F:metallopeptidase activity"/>
    <property type="evidence" value="ECO:0007669"/>
    <property type="project" value="UniProtKB-KW"/>
</dbReference>
<dbReference type="Pfam" id="PF19289">
    <property type="entry name" value="PmbA_TldD_3rd"/>
    <property type="match status" value="1"/>
</dbReference>
<sequence length="462" mass="50021">MLSQQEIRQVLGEAVRSGGDFAELFWEDKEEHDIDYTGGKVGRATTVRTVGVGIYLLRGDKSVYVCTNDLRLSSLMEQARRAAQLLDSGAAGSLVIPPFVQQQIVSPNPVEISPVEVENARKIQLLRDTSAGLSGYSGLRSLDIGYSDKDQRVMIANTEGLFTTDRRTACRLRLRATMEGKDGRLLSRWDDYVRPVGFEAFRDTGATVDFAKDFLGRMATSLKAEPIRSCTVPVVLEAGSCGTFWHECCGHPLESIAIASGSSEFCGQLGKKVASDKVTLLDDGTIPGMYGSEAVDDEGTPTRRNVLIENGVLKGYLCDRMGGRRLGMQSTGNGRKQDYTYAPTSRMTNTFLAPGTDDEEEMIRDIDQGLFVTGCGGGCGGREFSIEITEGWWIENGKLVHPVSGLTLNGRGMEVIKLVDRVGSKLEPDFGGFCGASSGLVPTTSFQPRMRVSAMAVGGTAE</sequence>
<comment type="similarity">
    <text evidence="1">Belongs to the peptidase U62 family.</text>
</comment>
<evidence type="ECO:0000313" key="9">
    <source>
        <dbReference type="Proteomes" id="UP000824160"/>
    </source>
</evidence>
<proteinExistence type="inferred from homology"/>
<organism evidence="8 9">
    <name type="scientific">Candidatus Faecivivens stercoripullorum</name>
    <dbReference type="NCBI Taxonomy" id="2840805"/>
    <lineage>
        <taxon>Bacteria</taxon>
        <taxon>Bacillati</taxon>
        <taxon>Bacillota</taxon>
        <taxon>Clostridia</taxon>
        <taxon>Eubacteriales</taxon>
        <taxon>Oscillospiraceae</taxon>
        <taxon>Oscillospiraceae incertae sedis</taxon>
        <taxon>Candidatus Faecivivens</taxon>
    </lineage>
</organism>
<reference evidence="8" key="2">
    <citation type="journal article" date="2021" name="PeerJ">
        <title>Extensive microbial diversity within the chicken gut microbiome revealed by metagenomics and culture.</title>
        <authorList>
            <person name="Gilroy R."/>
            <person name="Ravi A."/>
            <person name="Getino M."/>
            <person name="Pursley I."/>
            <person name="Horton D.L."/>
            <person name="Alikhan N.F."/>
            <person name="Baker D."/>
            <person name="Gharbi K."/>
            <person name="Hall N."/>
            <person name="Watson M."/>
            <person name="Adriaenssens E.M."/>
            <person name="Foster-Nyarko E."/>
            <person name="Jarju S."/>
            <person name="Secka A."/>
            <person name="Antonio M."/>
            <person name="Oren A."/>
            <person name="Chaudhuri R.R."/>
            <person name="La Ragione R."/>
            <person name="Hildebrand F."/>
            <person name="Pallen M.J."/>
        </authorList>
    </citation>
    <scope>NUCLEOTIDE SEQUENCE</scope>
    <source>
        <strain evidence="8">ChiBcec7-5410</strain>
    </source>
</reference>
<feature type="domain" description="Metalloprotease TldD/E central" evidence="7">
    <location>
        <begin position="114"/>
        <end position="205"/>
    </location>
</feature>
<evidence type="ECO:0000259" key="6">
    <source>
        <dbReference type="Pfam" id="PF19289"/>
    </source>
</evidence>
<dbReference type="InterPro" id="IPR045569">
    <property type="entry name" value="Metalloprtase-TldD/E_C"/>
</dbReference>
<evidence type="ECO:0000256" key="3">
    <source>
        <dbReference type="ARBA" id="ARBA00022801"/>
    </source>
</evidence>
<name>A0A9D1H5I7_9FIRM</name>
<keyword evidence="2" id="KW-0645">Protease</keyword>
<evidence type="ECO:0000313" key="8">
    <source>
        <dbReference type="EMBL" id="HIT94038.1"/>
    </source>
</evidence>
<evidence type="ECO:0000259" key="7">
    <source>
        <dbReference type="Pfam" id="PF19290"/>
    </source>
</evidence>
<dbReference type="PANTHER" id="PTHR30624">
    <property type="entry name" value="UNCHARACTERIZED PROTEIN TLDD AND PMBA"/>
    <property type="match status" value="1"/>
</dbReference>
<dbReference type="EMBL" id="DVLW01000069">
    <property type="protein sequence ID" value="HIT94038.1"/>
    <property type="molecule type" value="Genomic_DNA"/>
</dbReference>
<comment type="caution">
    <text evidence="8">The sequence shown here is derived from an EMBL/GenBank/DDBJ whole genome shotgun (WGS) entry which is preliminary data.</text>
</comment>
<dbReference type="Pfam" id="PF19290">
    <property type="entry name" value="PmbA_TldD_2nd"/>
    <property type="match status" value="1"/>
</dbReference>
<feature type="domain" description="Metalloprotease TldD/E C-terminal" evidence="6">
    <location>
        <begin position="230"/>
        <end position="459"/>
    </location>
</feature>
<dbReference type="PANTHER" id="PTHR30624:SF4">
    <property type="entry name" value="METALLOPROTEASE TLDD"/>
    <property type="match status" value="1"/>
</dbReference>
<evidence type="ECO:0000256" key="1">
    <source>
        <dbReference type="ARBA" id="ARBA00005836"/>
    </source>
</evidence>
<dbReference type="InterPro" id="IPR051463">
    <property type="entry name" value="Peptidase_U62_metallo"/>
</dbReference>
<evidence type="ECO:0000256" key="2">
    <source>
        <dbReference type="ARBA" id="ARBA00022670"/>
    </source>
</evidence>
<dbReference type="InterPro" id="IPR002510">
    <property type="entry name" value="Metalloprtase-TldD/E_N"/>
</dbReference>